<dbReference type="InterPro" id="IPR036770">
    <property type="entry name" value="Ankyrin_rpt-contain_sf"/>
</dbReference>
<keyword evidence="2" id="KW-0677">Repeat</keyword>
<dbReference type="InterPro" id="IPR003409">
    <property type="entry name" value="MORN"/>
</dbReference>
<dbReference type="OrthoDB" id="48314at2759"/>
<evidence type="ECO:0000313" key="12">
    <source>
        <dbReference type="Proteomes" id="UP000663852"/>
    </source>
</evidence>
<dbReference type="Gene3D" id="1.25.40.20">
    <property type="entry name" value="Ankyrin repeat-containing domain"/>
    <property type="match status" value="3"/>
</dbReference>
<evidence type="ECO:0000256" key="4">
    <source>
        <dbReference type="ARBA" id="ARBA00022833"/>
    </source>
</evidence>
<name>A0A814QVK4_ADIRI</name>
<evidence type="ECO:0000313" key="10">
    <source>
        <dbReference type="EMBL" id="CAF1277858.1"/>
    </source>
</evidence>
<dbReference type="SMART" id="SM00248">
    <property type="entry name" value="ANK"/>
    <property type="match status" value="5"/>
</dbReference>
<dbReference type="InterPro" id="IPR002893">
    <property type="entry name" value="Znf_MYND"/>
</dbReference>
<dbReference type="SMART" id="SM00698">
    <property type="entry name" value="MORN"/>
    <property type="match status" value="2"/>
</dbReference>
<feature type="region of interest" description="Disordered" evidence="7">
    <location>
        <begin position="1"/>
        <end position="56"/>
    </location>
</feature>
<feature type="repeat" description="ANK" evidence="5">
    <location>
        <begin position="531"/>
        <end position="566"/>
    </location>
</feature>
<organism evidence="9 12">
    <name type="scientific">Adineta ricciae</name>
    <name type="common">Rotifer</name>
    <dbReference type="NCBI Taxonomy" id="249248"/>
    <lineage>
        <taxon>Eukaryota</taxon>
        <taxon>Metazoa</taxon>
        <taxon>Spiralia</taxon>
        <taxon>Gnathifera</taxon>
        <taxon>Rotifera</taxon>
        <taxon>Eurotatoria</taxon>
        <taxon>Bdelloidea</taxon>
        <taxon>Adinetida</taxon>
        <taxon>Adinetidae</taxon>
        <taxon>Adineta</taxon>
    </lineage>
</organism>
<evidence type="ECO:0000259" key="8">
    <source>
        <dbReference type="PROSITE" id="PS50865"/>
    </source>
</evidence>
<dbReference type="GO" id="GO:0008270">
    <property type="term" value="F:zinc ion binding"/>
    <property type="evidence" value="ECO:0007669"/>
    <property type="project" value="UniProtKB-KW"/>
</dbReference>
<keyword evidence="5" id="KW-0040">ANK repeat</keyword>
<dbReference type="InterPro" id="IPR053064">
    <property type="entry name" value="Ankyrin-MYND_domain-protein"/>
</dbReference>
<evidence type="ECO:0000313" key="9">
    <source>
        <dbReference type="EMBL" id="CAF1124856.1"/>
    </source>
</evidence>
<keyword evidence="11" id="KW-1185">Reference proteome</keyword>
<dbReference type="PANTHER" id="PTHR15897:SF2">
    <property type="entry name" value="ANKYRIN REPEAT AND MYND DOMAIN-CONTAINING PROTEIN 1"/>
    <property type="match status" value="1"/>
</dbReference>
<feature type="region of interest" description="Disordered" evidence="7">
    <location>
        <begin position="773"/>
        <end position="807"/>
    </location>
</feature>
<feature type="repeat" description="ANK" evidence="5">
    <location>
        <begin position="592"/>
        <end position="628"/>
    </location>
</feature>
<gene>
    <name evidence="9" type="ORF">EDS130_LOCUS21252</name>
    <name evidence="10" type="ORF">XAT740_LOCUS27651</name>
</gene>
<evidence type="ECO:0000256" key="5">
    <source>
        <dbReference type="PROSITE-ProRule" id="PRU00023"/>
    </source>
</evidence>
<dbReference type="EMBL" id="CAJNOJ010000107">
    <property type="protein sequence ID" value="CAF1124856.1"/>
    <property type="molecule type" value="Genomic_DNA"/>
</dbReference>
<dbReference type="InterPro" id="IPR002110">
    <property type="entry name" value="Ankyrin_rpt"/>
</dbReference>
<comment type="caution">
    <text evidence="9">The sequence shown here is derived from an EMBL/GenBank/DDBJ whole genome shotgun (WGS) entry which is preliminary data.</text>
</comment>
<dbReference type="PROSITE" id="PS50088">
    <property type="entry name" value="ANK_REPEAT"/>
    <property type="match status" value="3"/>
</dbReference>
<dbReference type="AlphaFoldDB" id="A0A814QVK4"/>
<dbReference type="PANTHER" id="PTHR15897">
    <property type="entry name" value="ANKYRIN REPEAT AND MYND DOMAIN PROTEIN 1"/>
    <property type="match status" value="1"/>
</dbReference>
<evidence type="ECO:0000256" key="1">
    <source>
        <dbReference type="ARBA" id="ARBA00022723"/>
    </source>
</evidence>
<dbReference type="PROSITE" id="PS50865">
    <property type="entry name" value="ZF_MYND_2"/>
    <property type="match status" value="1"/>
</dbReference>
<dbReference type="Gene3D" id="2.20.110.10">
    <property type="entry name" value="Histone H3 K4-specific methyltransferase SET7/9 N-terminal domain"/>
    <property type="match status" value="1"/>
</dbReference>
<dbReference type="Pfam" id="PF01753">
    <property type="entry name" value="zf-MYND"/>
    <property type="match status" value="1"/>
</dbReference>
<dbReference type="PROSITE" id="PS50297">
    <property type="entry name" value="ANK_REP_REGION"/>
    <property type="match status" value="3"/>
</dbReference>
<protein>
    <recommendedName>
        <fullName evidence="8">MYND-type domain-containing protein</fullName>
    </recommendedName>
</protein>
<dbReference type="Gene3D" id="6.10.140.2220">
    <property type="match status" value="1"/>
</dbReference>
<evidence type="ECO:0000256" key="3">
    <source>
        <dbReference type="ARBA" id="ARBA00022771"/>
    </source>
</evidence>
<dbReference type="SUPFAM" id="SSF48403">
    <property type="entry name" value="Ankyrin repeat"/>
    <property type="match status" value="1"/>
</dbReference>
<feature type="region of interest" description="Disordered" evidence="7">
    <location>
        <begin position="410"/>
        <end position="452"/>
    </location>
</feature>
<keyword evidence="3 6" id="KW-0863">Zinc-finger</keyword>
<feature type="compositionally biased region" description="Polar residues" evidence="7">
    <location>
        <begin position="41"/>
        <end position="56"/>
    </location>
</feature>
<evidence type="ECO:0000256" key="6">
    <source>
        <dbReference type="PROSITE-ProRule" id="PRU00134"/>
    </source>
</evidence>
<dbReference type="Proteomes" id="UP000663828">
    <property type="component" value="Unassembled WGS sequence"/>
</dbReference>
<sequence>MSRPTRKSISSQTQDSSENPVKTVNLNNNELPKTSPHVPQESPSIKQTEPSASSTTIRQECKYVGDMYAEKKHGSGVLSWSDDQTYSGAFHADKRHGFGTYQQPETFEFKGLYRNDERFGPGMLTYRKSQHVDVGFWLSDDLIRLLYPHPTLQLDIRITDVKPRGESSQILPAWYSPYQLLSSVPDFDFILNKKPASLLCENHEDQSSSTFTRYLIEHADRVQKVLCEKRAQLEASIADFNDEDVSKDMIFNERTAHVPIPNQTDEQHQIFYHTNRFLPLKKQARFPIDEILSNARSTFPEPGPLENSSLLLFELAFHGETKQIRHLLMHTQTYVDVCDSRGLTALHFATYNLHLDAINVLLDFGANVNQFTDDGLTPLSIVFLFYYGNNPYETINRAFEHADLVVPSPTIESRQSSSKEKVASRKSSGGVTAAEKKELETPAETNTTEDAKNYGYELTDDLRERMRHEQFRETVLTTIKLLLRRGADPSMSDWPLPVLALAIRAGDLEMVELLLKKKAQVNCRLNSARHASLTPLHIACGSLEPTAFGMVRLLLEHGAQTNVETSPVNQEYLSLADPLVCNISNRTETQGHGRTPLHIACAREATDETSSLVRLLLKHKANPNIVCNGQTPLSLAISMANESVVDMLLNHETIDPAISLGEGNGNALCTVVSTVYGSRWNYDKRIELIERIIAKSPRVLYPVHFSQKHLTGSTVDYAYYSFFADTRIAQTPYHILSPEERVIYKERKELLAHLAKRFREEVAKNENLLTSPSVEDLSQTTARHSSSPRRSVTLRTSFTEKTKNPNSKGNTEFHFCATCGRSTGVRLTPCKQCEMVNFCSKACRTTGWDAFHEEECKLLQQSRNSTKVTIDDKSLKTRQTTRLSLKHANRSKDLAESSGAFSKKNSSMKTSQFLSSSNQFSMLSPAKLIRQRRLKQLGRLPTYLDGVDLSWNYTYDGPENYSFS</sequence>
<evidence type="ECO:0000256" key="2">
    <source>
        <dbReference type="ARBA" id="ARBA00022737"/>
    </source>
</evidence>
<feature type="repeat" description="ANK" evidence="5">
    <location>
        <begin position="341"/>
        <end position="373"/>
    </location>
</feature>
<dbReference type="Proteomes" id="UP000663852">
    <property type="component" value="Unassembled WGS sequence"/>
</dbReference>
<dbReference type="SUPFAM" id="SSF82185">
    <property type="entry name" value="Histone H3 K4-specific methyltransferase SET7/9 N-terminal domain"/>
    <property type="match status" value="1"/>
</dbReference>
<dbReference type="SUPFAM" id="SSF144232">
    <property type="entry name" value="HIT/MYND zinc finger-like"/>
    <property type="match status" value="1"/>
</dbReference>
<reference evidence="9" key="1">
    <citation type="submission" date="2021-02" db="EMBL/GenBank/DDBJ databases">
        <authorList>
            <person name="Nowell W R."/>
        </authorList>
    </citation>
    <scope>NUCLEOTIDE SEQUENCE</scope>
</reference>
<dbReference type="Pfam" id="PF12796">
    <property type="entry name" value="Ank_2"/>
    <property type="match status" value="3"/>
</dbReference>
<feature type="compositionally biased region" description="Polar residues" evidence="7">
    <location>
        <begin position="7"/>
        <end position="32"/>
    </location>
</feature>
<dbReference type="Pfam" id="PF02493">
    <property type="entry name" value="MORN"/>
    <property type="match status" value="2"/>
</dbReference>
<keyword evidence="4" id="KW-0862">Zinc</keyword>
<feature type="domain" description="MYND-type" evidence="8">
    <location>
        <begin position="816"/>
        <end position="856"/>
    </location>
</feature>
<dbReference type="EMBL" id="CAJNOR010002322">
    <property type="protein sequence ID" value="CAF1277858.1"/>
    <property type="molecule type" value="Genomic_DNA"/>
</dbReference>
<feature type="compositionally biased region" description="Polar residues" evidence="7">
    <location>
        <begin position="773"/>
        <end position="797"/>
    </location>
</feature>
<evidence type="ECO:0000256" key="7">
    <source>
        <dbReference type="SAM" id="MobiDB-lite"/>
    </source>
</evidence>
<proteinExistence type="predicted"/>
<evidence type="ECO:0000313" key="11">
    <source>
        <dbReference type="Proteomes" id="UP000663828"/>
    </source>
</evidence>
<accession>A0A814QVK4</accession>
<keyword evidence="1" id="KW-0479">Metal-binding</keyword>